<name>A0A921FY84_SPOPS</name>
<reference evidence="1" key="1">
    <citation type="journal article" date="2021" name="PeerJ">
        <title>Extensive microbial diversity within the chicken gut microbiome revealed by metagenomics and culture.</title>
        <authorList>
            <person name="Gilroy R."/>
            <person name="Ravi A."/>
            <person name="Getino M."/>
            <person name="Pursley I."/>
            <person name="Horton D.L."/>
            <person name="Alikhan N.F."/>
            <person name="Baker D."/>
            <person name="Gharbi K."/>
            <person name="Hall N."/>
            <person name="Watson M."/>
            <person name="Adriaenssens E.M."/>
            <person name="Foster-Nyarko E."/>
            <person name="Jarju S."/>
            <person name="Secka A."/>
            <person name="Antonio M."/>
            <person name="Oren A."/>
            <person name="Chaudhuri R.R."/>
            <person name="La Ragione R."/>
            <person name="Hildebrand F."/>
            <person name="Pallen M.J."/>
        </authorList>
    </citation>
    <scope>NUCLEOTIDE SEQUENCE</scope>
    <source>
        <strain evidence="1">CHK171-7178</strain>
    </source>
</reference>
<dbReference type="EMBL" id="DYWT01000141">
    <property type="protein sequence ID" value="HJF31860.1"/>
    <property type="molecule type" value="Genomic_DNA"/>
</dbReference>
<accession>A0A921FY84</accession>
<gene>
    <name evidence="1" type="ORF">K8V56_08775</name>
</gene>
<evidence type="ECO:0000313" key="1">
    <source>
        <dbReference type="EMBL" id="HJF31860.1"/>
    </source>
</evidence>
<dbReference type="InterPro" id="IPR031664">
    <property type="entry name" value="DUF5085"/>
</dbReference>
<protein>
    <submittedName>
        <fullName evidence="1">DUF5085 family protein</fullName>
    </submittedName>
</protein>
<organism evidence="1 2">
    <name type="scientific">Sporosarcina psychrophila</name>
    <name type="common">Bacillus psychrophilus</name>
    <dbReference type="NCBI Taxonomy" id="1476"/>
    <lineage>
        <taxon>Bacteria</taxon>
        <taxon>Bacillati</taxon>
        <taxon>Bacillota</taxon>
        <taxon>Bacilli</taxon>
        <taxon>Bacillales</taxon>
        <taxon>Caryophanaceae</taxon>
        <taxon>Sporosarcina</taxon>
    </lineage>
</organism>
<dbReference type="AlphaFoldDB" id="A0A921FY84"/>
<evidence type="ECO:0000313" key="2">
    <source>
        <dbReference type="Proteomes" id="UP000698173"/>
    </source>
</evidence>
<comment type="caution">
    <text evidence="1">The sequence shown here is derived from an EMBL/GenBank/DDBJ whole genome shotgun (WGS) entry which is preliminary data.</text>
</comment>
<sequence>MIVENHQIAYNNVASKYYNFVPEEIDLAIKDFDAILSGHGYHSVGKMFFSILSNPTAEVMTAKLFIPIEENDFTIPKEEEVDFSSYFLIDRMIMTRLTADFDAQSQVTFWELLTYIEEHEMSQKTPIFVEFKESNSGQTYVEMSVGVQ</sequence>
<dbReference type="Pfam" id="PF16895">
    <property type="entry name" value="DUF5085"/>
    <property type="match status" value="1"/>
</dbReference>
<reference evidence="1" key="2">
    <citation type="submission" date="2021-09" db="EMBL/GenBank/DDBJ databases">
        <authorList>
            <person name="Gilroy R."/>
        </authorList>
    </citation>
    <scope>NUCLEOTIDE SEQUENCE</scope>
    <source>
        <strain evidence="1">CHK171-7178</strain>
    </source>
</reference>
<dbReference type="Proteomes" id="UP000698173">
    <property type="component" value="Unassembled WGS sequence"/>
</dbReference>
<proteinExistence type="predicted"/>